<dbReference type="PRINTS" id="PR00034">
    <property type="entry name" value="HTHCRP"/>
</dbReference>
<keyword evidence="3" id="KW-0804">Transcription</keyword>
<dbReference type="EMBL" id="JBHSCR010000001">
    <property type="protein sequence ID" value="MFC4346851.1"/>
    <property type="molecule type" value="Genomic_DNA"/>
</dbReference>
<dbReference type="Pfam" id="PF00027">
    <property type="entry name" value="cNMP_binding"/>
    <property type="match status" value="1"/>
</dbReference>
<dbReference type="InterPro" id="IPR014710">
    <property type="entry name" value="RmlC-like_jellyroll"/>
</dbReference>
<dbReference type="InterPro" id="IPR018490">
    <property type="entry name" value="cNMP-bd_dom_sf"/>
</dbReference>
<dbReference type="SUPFAM" id="SSF46785">
    <property type="entry name" value="Winged helix' DNA-binding domain"/>
    <property type="match status" value="1"/>
</dbReference>
<feature type="domain" description="Cyclic nucleotide-binding" evidence="5">
    <location>
        <begin position="44"/>
        <end position="90"/>
    </location>
</feature>
<dbReference type="PROSITE" id="PS51063">
    <property type="entry name" value="HTH_CRP_2"/>
    <property type="match status" value="1"/>
</dbReference>
<dbReference type="CDD" id="cd00092">
    <property type="entry name" value="HTH_CRP"/>
    <property type="match status" value="1"/>
</dbReference>
<gene>
    <name evidence="7" type="ORF">ACFO5Q_03215</name>
</gene>
<comment type="caution">
    <text evidence="7">The sequence shown here is derived from an EMBL/GenBank/DDBJ whole genome shotgun (WGS) entry which is preliminary data.</text>
</comment>
<dbReference type="SMART" id="SM00419">
    <property type="entry name" value="HTH_CRP"/>
    <property type="match status" value="1"/>
</dbReference>
<feature type="region of interest" description="Disordered" evidence="4">
    <location>
        <begin position="1"/>
        <end position="20"/>
    </location>
</feature>
<feature type="domain" description="HTH crp-type" evidence="6">
    <location>
        <begin position="151"/>
        <end position="225"/>
    </location>
</feature>
<evidence type="ECO:0000256" key="1">
    <source>
        <dbReference type="ARBA" id="ARBA00023015"/>
    </source>
</evidence>
<dbReference type="InterPro" id="IPR000595">
    <property type="entry name" value="cNMP-bd_dom"/>
</dbReference>
<evidence type="ECO:0000259" key="6">
    <source>
        <dbReference type="PROSITE" id="PS51063"/>
    </source>
</evidence>
<proteinExistence type="predicted"/>
<organism evidence="7 8">
    <name type="scientific">Kordiimonas lipolytica</name>
    <dbReference type="NCBI Taxonomy" id="1662421"/>
    <lineage>
        <taxon>Bacteria</taxon>
        <taxon>Pseudomonadati</taxon>
        <taxon>Pseudomonadota</taxon>
        <taxon>Alphaproteobacteria</taxon>
        <taxon>Kordiimonadales</taxon>
        <taxon>Kordiimonadaceae</taxon>
        <taxon>Kordiimonas</taxon>
    </lineage>
</organism>
<keyword evidence="1" id="KW-0805">Transcription regulation</keyword>
<dbReference type="PANTHER" id="PTHR24567:SF75">
    <property type="entry name" value="FUMARATE AND NITRATE REDUCTION REGULATORY PROTEIN"/>
    <property type="match status" value="1"/>
</dbReference>
<dbReference type="PANTHER" id="PTHR24567">
    <property type="entry name" value="CRP FAMILY TRANSCRIPTIONAL REGULATORY PROTEIN"/>
    <property type="match status" value="1"/>
</dbReference>
<keyword evidence="2" id="KW-0238">DNA-binding</keyword>
<evidence type="ECO:0000313" key="7">
    <source>
        <dbReference type="EMBL" id="MFC4346851.1"/>
    </source>
</evidence>
<dbReference type="RefSeq" id="WP_082719881.1">
    <property type="nucleotide sequence ID" value="NZ_JBHSCR010000001.1"/>
</dbReference>
<dbReference type="InterPro" id="IPR036388">
    <property type="entry name" value="WH-like_DNA-bd_sf"/>
</dbReference>
<evidence type="ECO:0000256" key="3">
    <source>
        <dbReference type="ARBA" id="ARBA00023163"/>
    </source>
</evidence>
<evidence type="ECO:0000256" key="4">
    <source>
        <dbReference type="SAM" id="MobiDB-lite"/>
    </source>
</evidence>
<dbReference type="InterPro" id="IPR012318">
    <property type="entry name" value="HTH_CRP"/>
</dbReference>
<sequence>MTRQISDSTDPRIPHSVSRTGMLKEGGTRLSSFLTSTQRRLLRNSVLFHDGDPQTSIYEITEGTIKTSKILMDGRRQIIGFLGAGDLVGEPFEEEAQYCAEAVTDVTVLCYPILQLEAAITRSPALARQMMQVVHQASAHQMDHIISLGRKHPAERVASFLVTWHANMSKNSCESRTLSLPMSRIDIADYLGLTQETVCRVLSKFKRQGIIQAKPGREVTIYDLRSLEYMAETVFVN</sequence>
<accession>A0ABV8U6N4</accession>
<evidence type="ECO:0000259" key="5">
    <source>
        <dbReference type="PROSITE" id="PS50042"/>
    </source>
</evidence>
<dbReference type="Pfam" id="PF13545">
    <property type="entry name" value="HTH_Crp_2"/>
    <property type="match status" value="1"/>
</dbReference>
<evidence type="ECO:0000313" key="8">
    <source>
        <dbReference type="Proteomes" id="UP001595776"/>
    </source>
</evidence>
<dbReference type="Proteomes" id="UP001595776">
    <property type="component" value="Unassembled WGS sequence"/>
</dbReference>
<dbReference type="SMART" id="SM00100">
    <property type="entry name" value="cNMP"/>
    <property type="match status" value="1"/>
</dbReference>
<reference evidence="8" key="1">
    <citation type="journal article" date="2019" name="Int. J. Syst. Evol. Microbiol.">
        <title>The Global Catalogue of Microorganisms (GCM) 10K type strain sequencing project: providing services to taxonomists for standard genome sequencing and annotation.</title>
        <authorList>
            <consortium name="The Broad Institute Genomics Platform"/>
            <consortium name="The Broad Institute Genome Sequencing Center for Infectious Disease"/>
            <person name="Wu L."/>
            <person name="Ma J."/>
        </authorList>
    </citation>
    <scope>NUCLEOTIDE SEQUENCE [LARGE SCALE GENOMIC DNA]</scope>
    <source>
        <strain evidence="8">CGMCC 1.15304</strain>
    </source>
</reference>
<name>A0ABV8U6N4_9PROT</name>
<dbReference type="Gene3D" id="1.10.10.10">
    <property type="entry name" value="Winged helix-like DNA-binding domain superfamily/Winged helix DNA-binding domain"/>
    <property type="match status" value="1"/>
</dbReference>
<keyword evidence="8" id="KW-1185">Reference proteome</keyword>
<dbReference type="InterPro" id="IPR036390">
    <property type="entry name" value="WH_DNA-bd_sf"/>
</dbReference>
<evidence type="ECO:0000256" key="2">
    <source>
        <dbReference type="ARBA" id="ARBA00023125"/>
    </source>
</evidence>
<dbReference type="CDD" id="cd00038">
    <property type="entry name" value="CAP_ED"/>
    <property type="match status" value="1"/>
</dbReference>
<dbReference type="SUPFAM" id="SSF51206">
    <property type="entry name" value="cAMP-binding domain-like"/>
    <property type="match status" value="1"/>
</dbReference>
<dbReference type="InterPro" id="IPR050397">
    <property type="entry name" value="Env_Response_Regulators"/>
</dbReference>
<protein>
    <submittedName>
        <fullName evidence="7">Crp/Fnr family transcriptional regulator</fullName>
    </submittedName>
</protein>
<dbReference type="Gene3D" id="2.60.120.10">
    <property type="entry name" value="Jelly Rolls"/>
    <property type="match status" value="1"/>
</dbReference>
<dbReference type="PROSITE" id="PS50042">
    <property type="entry name" value="CNMP_BINDING_3"/>
    <property type="match status" value="1"/>
</dbReference>